<dbReference type="InterPro" id="IPR029063">
    <property type="entry name" value="SAM-dependent_MTases_sf"/>
</dbReference>
<dbReference type="InterPro" id="IPR025789">
    <property type="entry name" value="DOT1_dom"/>
</dbReference>
<proteinExistence type="predicted"/>
<keyword evidence="4" id="KW-1185">Reference proteome</keyword>
<sequence length="738" mass="83714">MRTALLLMEGSAESLASCPSSLSPRDVWKTCCNPWRYDGFGSDQCFTAVQGWQARRCCSALEPENFTSRAWRSLFRTGLGPWNAAGAAEVFGSSLNSTGSILVVYHKSGATLSYALQRLPELLRLLLGPETLRWGARWQRLFYTPSSPAYQRSLLVNQNAHGRSMIYAVAPSETAAPEVTKHVLKGHNHRLVHMVRKPSDWIISAYLFHLNEWEAWFDLHDPPNCNNCHHGAWRRIFSNCDFKCSYQELLQNSTLEQGVELEIHRSSWEIIKMLYNMKLWHRAPNTLHLSLVHFSNHFDATVQCMLIFYLEGRALRVPPGSAKMQQLLVAARAAGSTSKKYHMDPEIVQGARQHLQMLMAKEDYRFLRDADLLYDQLMLESQPQRAPTEPRLPNFMAGRPSRPANGVRAAGALFRRKQAKKSQLQAASAVQAAQAVVDGLSCYTVEQLMMAYDHWGLPWTGVVSEWEWQLLARRLLGYDQDHLDDTALHGMWTCIDQQLTGHVAQFLGSQQWLGFWLLLHWKYWYGRADPPSAWAFAVRGDEVCADAAVTVGMGKDEEYEDIWLYDLPEQEEALLEASGGDATYGEVSPELIEWLLAECPMHAEDLLSDFGSGSGRALLYLALRTGLPAIGVELSKTRCRCAETYRMLAEPFLQSQVQFLQCDLLDDGPHRDATVVLFANKLFTEDFALRALRRRGQLPRALLLLKPLELEPAELPLRKTAALRTSWSPKQPVWLYME</sequence>
<evidence type="ECO:0000259" key="2">
    <source>
        <dbReference type="Pfam" id="PF08123"/>
    </source>
</evidence>
<comment type="caution">
    <text evidence="3">The sequence shown here is derived from an EMBL/GenBank/DDBJ whole genome shotgun (WGS) entry which is preliminary data.</text>
</comment>
<dbReference type="SUPFAM" id="SSF53335">
    <property type="entry name" value="S-adenosyl-L-methionine-dependent methyltransferases"/>
    <property type="match status" value="1"/>
</dbReference>
<dbReference type="Pfam" id="PF08123">
    <property type="entry name" value="DOT1"/>
    <property type="match status" value="1"/>
</dbReference>
<evidence type="ECO:0000313" key="3">
    <source>
        <dbReference type="EMBL" id="CAK9059906.1"/>
    </source>
</evidence>
<organism evidence="3 4">
    <name type="scientific">Durusdinium trenchii</name>
    <dbReference type="NCBI Taxonomy" id="1381693"/>
    <lineage>
        <taxon>Eukaryota</taxon>
        <taxon>Sar</taxon>
        <taxon>Alveolata</taxon>
        <taxon>Dinophyceae</taxon>
        <taxon>Suessiales</taxon>
        <taxon>Symbiodiniaceae</taxon>
        <taxon>Durusdinium</taxon>
    </lineage>
</organism>
<dbReference type="CDD" id="cd02440">
    <property type="entry name" value="AdoMet_MTases"/>
    <property type="match status" value="1"/>
</dbReference>
<dbReference type="EMBL" id="CAXAMN010021473">
    <property type="protein sequence ID" value="CAK9059906.1"/>
    <property type="molecule type" value="Genomic_DNA"/>
</dbReference>
<reference evidence="3 4" key="1">
    <citation type="submission" date="2024-02" db="EMBL/GenBank/DDBJ databases">
        <authorList>
            <person name="Chen Y."/>
            <person name="Shah S."/>
            <person name="Dougan E. K."/>
            <person name="Thang M."/>
            <person name="Chan C."/>
        </authorList>
    </citation>
    <scope>NUCLEOTIDE SEQUENCE [LARGE SCALE GENOMIC DNA]</scope>
</reference>
<dbReference type="Proteomes" id="UP001642484">
    <property type="component" value="Unassembled WGS sequence"/>
</dbReference>
<dbReference type="Gene3D" id="3.40.50.150">
    <property type="entry name" value="Vaccinia Virus protein VP39"/>
    <property type="match status" value="1"/>
</dbReference>
<evidence type="ECO:0000256" key="1">
    <source>
        <dbReference type="SAM" id="MobiDB-lite"/>
    </source>
</evidence>
<evidence type="ECO:0000313" key="4">
    <source>
        <dbReference type="Proteomes" id="UP001642484"/>
    </source>
</evidence>
<accession>A0ABP0N8F3</accession>
<gene>
    <name evidence="3" type="ORF">CCMP2556_LOCUS29479</name>
</gene>
<name>A0ABP0N8F3_9DINO</name>
<feature type="domain" description="DOT1" evidence="2">
    <location>
        <begin position="578"/>
        <end position="685"/>
    </location>
</feature>
<protein>
    <recommendedName>
        <fullName evidence="2">DOT1 domain-containing protein</fullName>
    </recommendedName>
</protein>
<feature type="region of interest" description="Disordered" evidence="1">
    <location>
        <begin position="383"/>
        <end position="403"/>
    </location>
</feature>